<dbReference type="Gene3D" id="1.20.1530.20">
    <property type="match status" value="1"/>
</dbReference>
<feature type="transmembrane region" description="Helical" evidence="8">
    <location>
        <begin position="111"/>
        <end position="128"/>
    </location>
</feature>
<evidence type="ECO:0000256" key="8">
    <source>
        <dbReference type="SAM" id="Phobius"/>
    </source>
</evidence>
<dbReference type="Pfam" id="PF03547">
    <property type="entry name" value="Mem_trans"/>
    <property type="match status" value="2"/>
</dbReference>
<feature type="transmembrane region" description="Helical" evidence="8">
    <location>
        <begin position="181"/>
        <end position="199"/>
    </location>
</feature>
<comment type="subcellular location">
    <subcellularLocation>
        <location evidence="1">Cell membrane</location>
        <topology evidence="1">Multi-pass membrane protein</topology>
    </subcellularLocation>
</comment>
<evidence type="ECO:0000256" key="4">
    <source>
        <dbReference type="ARBA" id="ARBA00022475"/>
    </source>
</evidence>
<keyword evidence="5 8" id="KW-0812">Transmembrane</keyword>
<dbReference type="InterPro" id="IPR004776">
    <property type="entry name" value="Mem_transp_PIN-like"/>
</dbReference>
<gene>
    <name evidence="9" type="ORF">SAMN06265222_11448</name>
</gene>
<feature type="transmembrane region" description="Helical" evidence="8">
    <location>
        <begin position="6"/>
        <end position="29"/>
    </location>
</feature>
<feature type="transmembrane region" description="Helical" evidence="8">
    <location>
        <begin position="283"/>
        <end position="303"/>
    </location>
</feature>
<evidence type="ECO:0000256" key="2">
    <source>
        <dbReference type="ARBA" id="ARBA00010145"/>
    </source>
</evidence>
<evidence type="ECO:0000313" key="10">
    <source>
        <dbReference type="Proteomes" id="UP001158067"/>
    </source>
</evidence>
<proteinExistence type="inferred from homology"/>
<feature type="transmembrane region" description="Helical" evidence="8">
    <location>
        <begin position="251"/>
        <end position="271"/>
    </location>
</feature>
<sequence length="337" mass="36223">MTESPWAHFGLIVSSVLGVFCVIGVGGFCRNRRWLTNEADFSLAKITANVLIPALFFDRIINDPTLGPIATIWTAPVLGFSITVGSFLLARLIARTLGPWFGLKTDQQQRAFTLCAGICNYGYIPLPLSQIFYPEAEVELILHNVGVDLALWSVGIAIISGGRPDQPADTSTGIRRWLGKLKPAFSSAPLAAAVIALLIREFGLDAWMTAPILKPISLLANAAIPVGLLLIGAIIVDFVDAADWTGAFRVITLGVGFRLLLMPVIMLSIAANLVTQVDLQHVLLLQAAMPTAVFPIILVRLYAGDTATALRVVLSTSIIGILSIPIWMAVGAWWLTS</sequence>
<feature type="transmembrane region" description="Helical" evidence="8">
    <location>
        <begin position="310"/>
        <end position="335"/>
    </location>
</feature>
<evidence type="ECO:0000256" key="5">
    <source>
        <dbReference type="ARBA" id="ARBA00022692"/>
    </source>
</evidence>
<comment type="similarity">
    <text evidence="2">Belongs to the auxin efflux carrier (TC 2.A.69) family.</text>
</comment>
<keyword evidence="10" id="KW-1185">Reference proteome</keyword>
<dbReference type="InterPro" id="IPR038770">
    <property type="entry name" value="Na+/solute_symporter_sf"/>
</dbReference>
<name>A0ABY1QK76_9BACT</name>
<feature type="transmembrane region" description="Helical" evidence="8">
    <location>
        <begin position="219"/>
        <end position="239"/>
    </location>
</feature>
<keyword evidence="6 8" id="KW-1133">Transmembrane helix</keyword>
<evidence type="ECO:0008006" key="11">
    <source>
        <dbReference type="Google" id="ProtNLM"/>
    </source>
</evidence>
<evidence type="ECO:0000256" key="6">
    <source>
        <dbReference type="ARBA" id="ARBA00022989"/>
    </source>
</evidence>
<dbReference type="PANTHER" id="PTHR36838:SF1">
    <property type="entry name" value="SLR1864 PROTEIN"/>
    <property type="match status" value="1"/>
</dbReference>
<evidence type="ECO:0000256" key="1">
    <source>
        <dbReference type="ARBA" id="ARBA00004651"/>
    </source>
</evidence>
<evidence type="ECO:0000313" key="9">
    <source>
        <dbReference type="EMBL" id="SMP71416.1"/>
    </source>
</evidence>
<comment type="caution">
    <text evidence="9">The sequence shown here is derived from an EMBL/GenBank/DDBJ whole genome shotgun (WGS) entry which is preliminary data.</text>
</comment>
<dbReference type="PANTHER" id="PTHR36838">
    <property type="entry name" value="AUXIN EFFLUX CARRIER FAMILY PROTEIN"/>
    <property type="match status" value="1"/>
</dbReference>
<organism evidence="9 10">
    <name type="scientific">Neorhodopirellula lusitana</name>
    <dbReference type="NCBI Taxonomy" id="445327"/>
    <lineage>
        <taxon>Bacteria</taxon>
        <taxon>Pseudomonadati</taxon>
        <taxon>Planctomycetota</taxon>
        <taxon>Planctomycetia</taxon>
        <taxon>Pirellulales</taxon>
        <taxon>Pirellulaceae</taxon>
        <taxon>Neorhodopirellula</taxon>
    </lineage>
</organism>
<dbReference type="Proteomes" id="UP001158067">
    <property type="component" value="Unassembled WGS sequence"/>
</dbReference>
<dbReference type="EMBL" id="FXUG01000014">
    <property type="protein sequence ID" value="SMP71416.1"/>
    <property type="molecule type" value="Genomic_DNA"/>
</dbReference>
<reference evidence="9 10" key="1">
    <citation type="submission" date="2017-05" db="EMBL/GenBank/DDBJ databases">
        <authorList>
            <person name="Varghese N."/>
            <person name="Submissions S."/>
        </authorList>
    </citation>
    <scope>NUCLEOTIDE SEQUENCE [LARGE SCALE GENOMIC DNA]</scope>
    <source>
        <strain evidence="9 10">DSM 25457</strain>
    </source>
</reference>
<keyword evidence="3" id="KW-0813">Transport</keyword>
<dbReference type="RefSeq" id="WP_283434443.1">
    <property type="nucleotide sequence ID" value="NZ_FXUG01000014.1"/>
</dbReference>
<evidence type="ECO:0000256" key="7">
    <source>
        <dbReference type="ARBA" id="ARBA00023136"/>
    </source>
</evidence>
<feature type="transmembrane region" description="Helical" evidence="8">
    <location>
        <begin position="69"/>
        <end position="90"/>
    </location>
</feature>
<protein>
    <recommendedName>
        <fullName evidence="11">Malate permease</fullName>
    </recommendedName>
</protein>
<evidence type="ECO:0000256" key="3">
    <source>
        <dbReference type="ARBA" id="ARBA00022448"/>
    </source>
</evidence>
<keyword evidence="7 8" id="KW-0472">Membrane</keyword>
<keyword evidence="4" id="KW-1003">Cell membrane</keyword>
<feature type="transmembrane region" description="Helical" evidence="8">
    <location>
        <begin position="41"/>
        <end position="57"/>
    </location>
</feature>
<accession>A0ABY1QK76</accession>